<evidence type="ECO:0000313" key="7">
    <source>
        <dbReference type="EMBL" id="SDF99740.1"/>
    </source>
</evidence>
<feature type="transmembrane region" description="Helical" evidence="6">
    <location>
        <begin position="6"/>
        <end position="29"/>
    </location>
</feature>
<keyword evidence="3 6" id="KW-0812">Transmembrane</keyword>
<evidence type="ECO:0000256" key="5">
    <source>
        <dbReference type="ARBA" id="ARBA00023136"/>
    </source>
</evidence>
<dbReference type="STRING" id="1082479.SAMN05216241_10467"/>
<feature type="transmembrane region" description="Helical" evidence="6">
    <location>
        <begin position="41"/>
        <end position="63"/>
    </location>
</feature>
<dbReference type="PANTHER" id="PTHR30086">
    <property type="entry name" value="ARGININE EXPORTER PROTEIN ARGO"/>
    <property type="match status" value="1"/>
</dbReference>
<feature type="transmembrane region" description="Helical" evidence="6">
    <location>
        <begin position="110"/>
        <end position="137"/>
    </location>
</feature>
<evidence type="ECO:0000256" key="3">
    <source>
        <dbReference type="ARBA" id="ARBA00022692"/>
    </source>
</evidence>
<evidence type="ECO:0000256" key="4">
    <source>
        <dbReference type="ARBA" id="ARBA00022989"/>
    </source>
</evidence>
<dbReference type="OrthoDB" id="7874789at2"/>
<dbReference type="Pfam" id="PF01810">
    <property type="entry name" value="LysE"/>
    <property type="match status" value="1"/>
</dbReference>
<keyword evidence="4 6" id="KW-1133">Transmembrane helix</keyword>
<comment type="subcellular location">
    <subcellularLocation>
        <location evidence="1">Cell membrane</location>
        <topology evidence="1">Multi-pass membrane protein</topology>
    </subcellularLocation>
</comment>
<reference evidence="7 8" key="1">
    <citation type="submission" date="2016-10" db="EMBL/GenBank/DDBJ databases">
        <authorList>
            <person name="de Groot N.N."/>
        </authorList>
    </citation>
    <scope>NUCLEOTIDE SEQUENCE [LARGE SCALE GENOMIC DNA]</scope>
    <source>
        <strain evidence="7 8">DSM 25584</strain>
    </source>
</reference>
<accession>A0A1G7QQ28</accession>
<keyword evidence="5 6" id="KW-0472">Membrane</keyword>
<dbReference type="Proteomes" id="UP000199415">
    <property type="component" value="Unassembled WGS sequence"/>
</dbReference>
<gene>
    <name evidence="7" type="ORF">SAMN05216241_10467</name>
</gene>
<dbReference type="InterPro" id="IPR001123">
    <property type="entry name" value="LeuE-type"/>
</dbReference>
<feature type="transmembrane region" description="Helical" evidence="6">
    <location>
        <begin position="69"/>
        <end position="89"/>
    </location>
</feature>
<evidence type="ECO:0000256" key="2">
    <source>
        <dbReference type="ARBA" id="ARBA00022475"/>
    </source>
</evidence>
<evidence type="ECO:0000256" key="1">
    <source>
        <dbReference type="ARBA" id="ARBA00004651"/>
    </source>
</evidence>
<proteinExistence type="predicted"/>
<dbReference type="GO" id="GO:0005886">
    <property type="term" value="C:plasma membrane"/>
    <property type="evidence" value="ECO:0007669"/>
    <property type="project" value="UniProtKB-SubCell"/>
</dbReference>
<dbReference type="RefSeq" id="WP_090019465.1">
    <property type="nucleotide sequence ID" value="NZ_FNCE01000004.1"/>
</dbReference>
<feature type="transmembrane region" description="Helical" evidence="6">
    <location>
        <begin position="149"/>
        <end position="174"/>
    </location>
</feature>
<keyword evidence="8" id="KW-1185">Reference proteome</keyword>
<name>A0A1G7QQ28_9PROT</name>
<feature type="transmembrane region" description="Helical" evidence="6">
    <location>
        <begin position="186"/>
        <end position="206"/>
    </location>
</feature>
<organism evidence="7 8">
    <name type="scientific">Limimonas halophila</name>
    <dbReference type="NCBI Taxonomy" id="1082479"/>
    <lineage>
        <taxon>Bacteria</taxon>
        <taxon>Pseudomonadati</taxon>
        <taxon>Pseudomonadota</taxon>
        <taxon>Alphaproteobacteria</taxon>
        <taxon>Rhodospirillales</taxon>
        <taxon>Rhodovibrionaceae</taxon>
        <taxon>Limimonas</taxon>
    </lineage>
</organism>
<dbReference type="EMBL" id="FNCE01000004">
    <property type="protein sequence ID" value="SDF99740.1"/>
    <property type="molecule type" value="Genomic_DNA"/>
</dbReference>
<protein>
    <submittedName>
        <fullName evidence="7">Threonine/homoserine/homoserine lactone efflux protein</fullName>
    </submittedName>
</protein>
<dbReference type="AlphaFoldDB" id="A0A1G7QQ28"/>
<keyword evidence="2" id="KW-1003">Cell membrane</keyword>
<evidence type="ECO:0000256" key="6">
    <source>
        <dbReference type="SAM" id="Phobius"/>
    </source>
</evidence>
<dbReference type="PANTHER" id="PTHR30086:SF20">
    <property type="entry name" value="ARGININE EXPORTER PROTEIN ARGO-RELATED"/>
    <property type="match status" value="1"/>
</dbReference>
<dbReference type="GO" id="GO:0015171">
    <property type="term" value="F:amino acid transmembrane transporter activity"/>
    <property type="evidence" value="ECO:0007669"/>
    <property type="project" value="TreeGrafter"/>
</dbReference>
<sequence length="207" mass="21032">MQLAWLLLEGIGIGIAVAAPVGPVGLLCIQRTLQDGATVGLATGIGAATADGLFGLVAAFGLASIADYLVAHSTSLKIVGGVVLLVLAWRAWQRTRPRIEPDVPVHVRVLGGYSTGLAITLSNPMTIMGFVGIFAALGLEDLAAGTGNVTALVIGVLAGSAMWWLGLCGGTILLKPRIGPQSLSWTNRLAAVLLAVFGVVALVSGAM</sequence>
<evidence type="ECO:0000313" key="8">
    <source>
        <dbReference type="Proteomes" id="UP000199415"/>
    </source>
</evidence>